<evidence type="ECO:0000313" key="2">
    <source>
        <dbReference type="EMBL" id="KAJ1142617.1"/>
    </source>
</evidence>
<feature type="compositionally biased region" description="Basic and acidic residues" evidence="1">
    <location>
        <begin position="99"/>
        <end position="108"/>
    </location>
</feature>
<evidence type="ECO:0000256" key="1">
    <source>
        <dbReference type="SAM" id="MobiDB-lite"/>
    </source>
</evidence>
<comment type="caution">
    <text evidence="2">The sequence shown here is derived from an EMBL/GenBank/DDBJ whole genome shotgun (WGS) entry which is preliminary data.</text>
</comment>
<proteinExistence type="predicted"/>
<feature type="compositionally biased region" description="Basic and acidic residues" evidence="1">
    <location>
        <begin position="135"/>
        <end position="144"/>
    </location>
</feature>
<feature type="region of interest" description="Disordered" evidence="1">
    <location>
        <begin position="1"/>
        <end position="144"/>
    </location>
</feature>
<dbReference type="EMBL" id="JANPWB010000010">
    <property type="protein sequence ID" value="KAJ1142617.1"/>
    <property type="molecule type" value="Genomic_DNA"/>
</dbReference>
<reference evidence="2" key="1">
    <citation type="journal article" date="2022" name="bioRxiv">
        <title>Sequencing and chromosome-scale assembly of the giantPleurodeles waltlgenome.</title>
        <authorList>
            <person name="Brown T."/>
            <person name="Elewa A."/>
            <person name="Iarovenko S."/>
            <person name="Subramanian E."/>
            <person name="Araus A.J."/>
            <person name="Petzold A."/>
            <person name="Susuki M."/>
            <person name="Suzuki K.-i.T."/>
            <person name="Hayashi T."/>
            <person name="Toyoda A."/>
            <person name="Oliveira C."/>
            <person name="Osipova E."/>
            <person name="Leigh N.D."/>
            <person name="Simon A."/>
            <person name="Yun M.H."/>
        </authorList>
    </citation>
    <scope>NUCLEOTIDE SEQUENCE</scope>
    <source>
        <strain evidence="2">20211129_DDA</strain>
        <tissue evidence="2">Liver</tissue>
    </source>
</reference>
<organism evidence="2 3">
    <name type="scientific">Pleurodeles waltl</name>
    <name type="common">Iberian ribbed newt</name>
    <dbReference type="NCBI Taxonomy" id="8319"/>
    <lineage>
        <taxon>Eukaryota</taxon>
        <taxon>Metazoa</taxon>
        <taxon>Chordata</taxon>
        <taxon>Craniata</taxon>
        <taxon>Vertebrata</taxon>
        <taxon>Euteleostomi</taxon>
        <taxon>Amphibia</taxon>
        <taxon>Batrachia</taxon>
        <taxon>Caudata</taxon>
        <taxon>Salamandroidea</taxon>
        <taxon>Salamandridae</taxon>
        <taxon>Pleurodelinae</taxon>
        <taxon>Pleurodeles</taxon>
    </lineage>
</organism>
<name>A0AAV7QQ35_PLEWA</name>
<accession>A0AAV7QQ35</accession>
<keyword evidence="3" id="KW-1185">Reference proteome</keyword>
<dbReference type="AlphaFoldDB" id="A0AAV7QQ35"/>
<evidence type="ECO:0000313" key="3">
    <source>
        <dbReference type="Proteomes" id="UP001066276"/>
    </source>
</evidence>
<dbReference type="Proteomes" id="UP001066276">
    <property type="component" value="Chromosome 6"/>
</dbReference>
<gene>
    <name evidence="2" type="ORF">NDU88_008930</name>
</gene>
<protein>
    <submittedName>
        <fullName evidence="2">Uncharacterized protein</fullName>
    </submittedName>
</protein>
<sequence length="144" mass="15251">MVGTPAAHTRVTPLWARLRPAGEAGVSAGESPKQKEPPVPKGQSVLKGGRGEALTDHQMTAVGMIDAEMQHKRPTATPPSPSGEKASVAGGLKPSSDPDVGRNTEMRSSRLLKRGGHFVTGAKERGPRSITSWRPESDLESHVF</sequence>